<feature type="region of interest" description="Disordered" evidence="1">
    <location>
        <begin position="20"/>
        <end position="52"/>
    </location>
</feature>
<organism evidence="2 3">
    <name type="scientific">Ridgeia piscesae</name>
    <name type="common">Tubeworm</name>
    <dbReference type="NCBI Taxonomy" id="27915"/>
    <lineage>
        <taxon>Eukaryota</taxon>
        <taxon>Metazoa</taxon>
        <taxon>Spiralia</taxon>
        <taxon>Lophotrochozoa</taxon>
        <taxon>Annelida</taxon>
        <taxon>Polychaeta</taxon>
        <taxon>Sedentaria</taxon>
        <taxon>Canalipalpata</taxon>
        <taxon>Sabellida</taxon>
        <taxon>Siboglinidae</taxon>
        <taxon>Ridgeia</taxon>
    </lineage>
</organism>
<name>A0AAD9K1F7_RIDPI</name>
<sequence length="105" mass="11622">MIENESDIHLLAYRRDVSPLPRRTSLGSSASPSQKLSSSYDEPLSSSSESIGSMLRSNARVLRSSDLLLSGRSSSLYSSSPMPFRQNKSFRPSSEFTSIPKKYSK</sequence>
<proteinExistence type="predicted"/>
<dbReference type="AlphaFoldDB" id="A0AAD9K1F7"/>
<dbReference type="EMBL" id="JAODUO010001489">
    <property type="protein sequence ID" value="KAK2162992.1"/>
    <property type="molecule type" value="Genomic_DNA"/>
</dbReference>
<evidence type="ECO:0000313" key="2">
    <source>
        <dbReference type="EMBL" id="KAK2162992.1"/>
    </source>
</evidence>
<feature type="compositionally biased region" description="Low complexity" evidence="1">
    <location>
        <begin position="25"/>
        <end position="52"/>
    </location>
</feature>
<feature type="region of interest" description="Disordered" evidence="1">
    <location>
        <begin position="74"/>
        <end position="105"/>
    </location>
</feature>
<reference evidence="2" key="1">
    <citation type="journal article" date="2023" name="Mol. Biol. Evol.">
        <title>Third-Generation Sequencing Reveals the Adaptive Role of the Epigenome in Three Deep-Sea Polychaetes.</title>
        <authorList>
            <person name="Perez M."/>
            <person name="Aroh O."/>
            <person name="Sun Y."/>
            <person name="Lan Y."/>
            <person name="Juniper S.K."/>
            <person name="Young C.R."/>
            <person name="Angers B."/>
            <person name="Qian P.Y."/>
        </authorList>
    </citation>
    <scope>NUCLEOTIDE SEQUENCE</scope>
    <source>
        <strain evidence="2">R07B-5</strain>
    </source>
</reference>
<comment type="caution">
    <text evidence="2">The sequence shown here is derived from an EMBL/GenBank/DDBJ whole genome shotgun (WGS) entry which is preliminary data.</text>
</comment>
<protein>
    <submittedName>
        <fullName evidence="2">Uncharacterized protein</fullName>
    </submittedName>
</protein>
<evidence type="ECO:0000313" key="3">
    <source>
        <dbReference type="Proteomes" id="UP001209878"/>
    </source>
</evidence>
<feature type="compositionally biased region" description="Polar residues" evidence="1">
    <location>
        <begin position="86"/>
        <end position="97"/>
    </location>
</feature>
<evidence type="ECO:0000256" key="1">
    <source>
        <dbReference type="SAM" id="MobiDB-lite"/>
    </source>
</evidence>
<dbReference type="Proteomes" id="UP001209878">
    <property type="component" value="Unassembled WGS sequence"/>
</dbReference>
<accession>A0AAD9K1F7</accession>
<keyword evidence="3" id="KW-1185">Reference proteome</keyword>
<gene>
    <name evidence="2" type="ORF">NP493_1492g00012</name>
</gene>